<reference evidence="5 6" key="1">
    <citation type="submission" date="2023-06" db="EMBL/GenBank/DDBJ databases">
        <title>Alteromonas sp. ASW11-36 isolated from intertidal sand.</title>
        <authorList>
            <person name="Li Y."/>
        </authorList>
    </citation>
    <scope>NUCLEOTIDE SEQUENCE [LARGE SCALE GENOMIC DNA]</scope>
    <source>
        <strain evidence="5 6">ASW11-36</strain>
    </source>
</reference>
<dbReference type="HAMAP" id="MF_01487">
    <property type="entry name" value="RecD"/>
    <property type="match status" value="1"/>
</dbReference>
<keyword evidence="2 3" id="KW-0067">ATP-binding</keyword>
<dbReference type="InterPro" id="IPR003593">
    <property type="entry name" value="AAA+_ATPase"/>
</dbReference>
<keyword evidence="3" id="KW-0413">Isomerase</keyword>
<dbReference type="NCBIfam" id="TIGR01447">
    <property type="entry name" value="recD"/>
    <property type="match status" value="1"/>
</dbReference>
<keyword evidence="3" id="KW-0227">DNA damage</keyword>
<keyword evidence="3 5" id="KW-0378">Hydrolase</keyword>
<dbReference type="InterPro" id="IPR027417">
    <property type="entry name" value="P-loop_NTPase"/>
</dbReference>
<dbReference type="CDD" id="cd18809">
    <property type="entry name" value="SF1_C_RecD"/>
    <property type="match status" value="1"/>
</dbReference>
<keyword evidence="3" id="KW-0234">DNA repair</keyword>
<dbReference type="SMART" id="SM00382">
    <property type="entry name" value="AAA"/>
    <property type="match status" value="1"/>
</dbReference>
<dbReference type="CDD" id="cd17933">
    <property type="entry name" value="DEXSc_RecD-like"/>
    <property type="match status" value="1"/>
</dbReference>
<keyword evidence="3" id="KW-0269">Exonuclease</keyword>
<feature type="domain" description="AAA+ ATPase" evidence="4">
    <location>
        <begin position="182"/>
        <end position="352"/>
    </location>
</feature>
<evidence type="ECO:0000313" key="6">
    <source>
        <dbReference type="Proteomes" id="UP001234343"/>
    </source>
</evidence>
<comment type="miscellaneous">
    <text evidence="3">In the RecBCD complex, RecB has a slow 3'-5' helicase, an exonuclease activity and loads RecA onto ssDNA, RecD has a fast 5'-3' helicase activity, while RecC stimulates the ATPase and processivity of the RecB helicase and contributes to recognition of the Chi site.</text>
</comment>
<dbReference type="InterPro" id="IPR006344">
    <property type="entry name" value="RecD"/>
</dbReference>
<comment type="catalytic activity">
    <reaction evidence="3">
        <text>ATP + H2O = ADP + phosphate + H(+)</text>
        <dbReference type="Rhea" id="RHEA:13065"/>
        <dbReference type="ChEBI" id="CHEBI:15377"/>
        <dbReference type="ChEBI" id="CHEBI:15378"/>
        <dbReference type="ChEBI" id="CHEBI:30616"/>
        <dbReference type="ChEBI" id="CHEBI:43474"/>
        <dbReference type="ChEBI" id="CHEBI:456216"/>
        <dbReference type="EC" id="5.6.2.3"/>
    </reaction>
</comment>
<dbReference type="EC" id="5.6.2.3" evidence="3"/>
<dbReference type="InterPro" id="IPR027785">
    <property type="entry name" value="UvrD-like_helicase_C"/>
</dbReference>
<dbReference type="RefSeq" id="WP_289364778.1">
    <property type="nucleotide sequence ID" value="NZ_JAUCBP010000007.1"/>
</dbReference>
<name>A0ABT7SWB2_9ALTE</name>
<dbReference type="Proteomes" id="UP001234343">
    <property type="component" value="Unassembled WGS sequence"/>
</dbReference>
<keyword evidence="1 3" id="KW-0547">Nucleotide-binding</keyword>
<evidence type="ECO:0000313" key="5">
    <source>
        <dbReference type="EMBL" id="MDM7860482.1"/>
    </source>
</evidence>
<dbReference type="Gene3D" id="3.40.50.300">
    <property type="entry name" value="P-loop containing nucleotide triphosphate hydrolases"/>
    <property type="match status" value="2"/>
</dbReference>
<keyword evidence="3" id="KW-0347">Helicase</keyword>
<comment type="function">
    <text evidence="3">A helicase/nuclease that prepares dsDNA breaks (DSB) for recombinational DNA repair. Binds to DSBs and unwinds DNA via a highly rapid and processive ATP-dependent bidirectional helicase activity. Unwinds dsDNA until it encounters a Chi (crossover hotspot instigator) sequence from the 3' direction. Cuts ssDNA a few nucleotides 3' to the Chi site. The properties and activities of the enzyme are changed at Chi. The Chi-altered holoenzyme produces a long 3'-ssDNA overhang and facilitates RecA-binding to the ssDNA for homologous DNA recombination and repair. Holoenzyme degrades any linearized DNA that is unable to undergo homologous recombination. In the holoenzyme this subunit has ssDNA-dependent ATPase and 5'-3' helicase activity. When added to pre-assembled RecBC greatly stimulates nuclease activity and augments holoenzyme processivity. Negatively regulates the RecA-loading ability of RecBCD.</text>
</comment>
<feature type="binding site" evidence="3">
    <location>
        <begin position="190"/>
        <end position="197"/>
    </location>
    <ligand>
        <name>ATP</name>
        <dbReference type="ChEBI" id="CHEBI:30616"/>
    </ligand>
</feature>
<organism evidence="5 6">
    <name type="scientific">Alteromonas arenosi</name>
    <dbReference type="NCBI Taxonomy" id="3055817"/>
    <lineage>
        <taxon>Bacteria</taxon>
        <taxon>Pseudomonadati</taxon>
        <taxon>Pseudomonadota</taxon>
        <taxon>Gammaproteobacteria</taxon>
        <taxon>Alteromonadales</taxon>
        <taxon>Alteromonadaceae</taxon>
        <taxon>Alteromonas/Salinimonas group</taxon>
        <taxon>Alteromonas</taxon>
    </lineage>
</organism>
<gene>
    <name evidence="3 5" type="primary">recD</name>
    <name evidence="5" type="ORF">QTP81_07725</name>
</gene>
<dbReference type="Pfam" id="PF13538">
    <property type="entry name" value="UvrD_C_2"/>
    <property type="match status" value="1"/>
</dbReference>
<comment type="caution">
    <text evidence="5">The sequence shown here is derived from an EMBL/GenBank/DDBJ whole genome shotgun (WGS) entry which is preliminary data.</text>
</comment>
<proteinExistence type="inferred from homology"/>
<dbReference type="GO" id="GO:0008854">
    <property type="term" value="F:exodeoxyribonuclease V activity"/>
    <property type="evidence" value="ECO:0007669"/>
    <property type="project" value="UniProtKB-EC"/>
</dbReference>
<evidence type="ECO:0000256" key="1">
    <source>
        <dbReference type="ARBA" id="ARBA00022741"/>
    </source>
</evidence>
<sequence>MIIKSPTFNAVCQQCHDVIALDYFFAKALLEQAGHNMTEEQLDQAFELLLALSWAQRQGHSCLALAEVSNVRLWRDAASDKLGIKFADQETLLGIARNLVTALPNPKALVLDNLLLYTARAYHFEQNLQQQLRLRLKHKPVSEEAITLLSQGSSPIWGKLFPHTNTQDQINWQGVAAGLALTQPLLILSGGPGTGKTYTIARMLIALLVAANRPLKIGLAAPTGKAAQRLNESLRQSLQAFEDDPHIAPYLSSVPDSASTIHRMLGLREGTVNALYNEQNPLSLDVLIIDESSMLDLALFARIVRAAKPDCRLVFVGDAHQLPAVEAGNVLPMLMSRTVNRLSNQQQHYLAQLGFEFSLPPTKHAGYCIELQHTHRFNSQLGEFANALKCGVNSKADAERAWQSFIQLCADPNVPFTWVEYELINQQLEHWVRDHFLPIAKQSNVSDALLFASRFRILTALKKGEFGSENLNNLIEQKLKRLLGISTQQQFYHGRLVIVTRNAPALNLFNGDVGVVWQEGSQLNIYFESSKLGEYRVISSQRFSDIDSVFAMTIHKSQGSEFDHVAVVLPDTGGESLLSNELIYTAVTRTKRALSIVTNAERFRTSISYQTSRWSGIKPLDSDFIG</sequence>
<dbReference type="PANTHER" id="PTHR43788:SF6">
    <property type="entry name" value="DNA HELICASE B"/>
    <property type="match status" value="1"/>
</dbReference>
<evidence type="ECO:0000256" key="3">
    <source>
        <dbReference type="HAMAP-Rule" id="MF_01487"/>
    </source>
</evidence>
<accession>A0ABT7SWB2</accession>
<keyword evidence="3" id="KW-0238">DNA-binding</keyword>
<dbReference type="EMBL" id="JAUCBP010000007">
    <property type="protein sequence ID" value="MDM7860482.1"/>
    <property type="molecule type" value="Genomic_DNA"/>
</dbReference>
<evidence type="ECO:0000259" key="4">
    <source>
        <dbReference type="SMART" id="SM00382"/>
    </source>
</evidence>
<evidence type="ECO:0000256" key="2">
    <source>
        <dbReference type="ARBA" id="ARBA00022840"/>
    </source>
</evidence>
<protein>
    <recommendedName>
        <fullName evidence="3">RecBCD enzyme subunit RecD</fullName>
        <ecNumber evidence="3">5.6.2.3</ecNumber>
    </recommendedName>
    <alternativeName>
        <fullName evidence="3">DNA 5'-3' helicase subunit RecD</fullName>
    </alternativeName>
    <alternativeName>
        <fullName evidence="3">Exonuclease V subunit RecD</fullName>
        <shortName evidence="3">ExoV subunit RecD</shortName>
    </alternativeName>
    <alternativeName>
        <fullName evidence="3">Helicase/nuclease RecBCD subunit RecD</fullName>
    </alternativeName>
</protein>
<keyword evidence="6" id="KW-1185">Reference proteome</keyword>
<dbReference type="SUPFAM" id="SSF52540">
    <property type="entry name" value="P-loop containing nucleoside triphosphate hydrolases"/>
    <property type="match status" value="1"/>
</dbReference>
<comment type="subunit">
    <text evidence="3">Heterotrimer of RecB, RecC and RecD. All subunits contribute to DNA-binding.</text>
</comment>
<dbReference type="Pfam" id="PF13245">
    <property type="entry name" value="AAA_19"/>
    <property type="match status" value="1"/>
</dbReference>
<comment type="similarity">
    <text evidence="3">Belongs to the RecD family.</text>
</comment>
<dbReference type="PANTHER" id="PTHR43788">
    <property type="entry name" value="DNA2/NAM7 HELICASE FAMILY MEMBER"/>
    <property type="match status" value="1"/>
</dbReference>
<keyword evidence="3" id="KW-0540">Nuclease</keyword>
<dbReference type="InterPro" id="IPR050534">
    <property type="entry name" value="Coronavir_polyprotein_1ab"/>
</dbReference>